<dbReference type="OrthoDB" id="2146857at2"/>
<accession>A0A0L6JV70</accession>
<dbReference type="eggNOG" id="COG4635">
    <property type="taxonomic scope" value="Bacteria"/>
</dbReference>
<dbReference type="AlphaFoldDB" id="A0A0L6JV70"/>
<dbReference type="GO" id="GO:0006783">
    <property type="term" value="P:heme biosynthetic process"/>
    <property type="evidence" value="ECO:0007669"/>
    <property type="project" value="TreeGrafter"/>
</dbReference>
<keyword evidence="3" id="KW-1185">Reference proteome</keyword>
<reference evidence="3" key="1">
    <citation type="submission" date="2015-07" db="EMBL/GenBank/DDBJ databases">
        <title>Near-Complete Genome Sequence of the Cellulolytic Bacterium Bacteroides (Pseudobacteroides) cellulosolvens ATCC 35603.</title>
        <authorList>
            <person name="Dassa B."/>
            <person name="Utturkar S.M."/>
            <person name="Klingeman D.M."/>
            <person name="Hurt R.A."/>
            <person name="Keller M."/>
            <person name="Xu J."/>
            <person name="Reddy Y.H.K."/>
            <person name="Borovok I."/>
            <person name="Grinberg I.R."/>
            <person name="Lamed R."/>
            <person name="Zhivin O."/>
            <person name="Bayer E.A."/>
            <person name="Brown S.D."/>
        </authorList>
    </citation>
    <scope>NUCLEOTIDE SEQUENCE [LARGE SCALE GENOMIC DNA]</scope>
    <source>
        <strain evidence="3">DSM 2933</strain>
    </source>
</reference>
<dbReference type="GO" id="GO:0010181">
    <property type="term" value="F:FMN binding"/>
    <property type="evidence" value="ECO:0007669"/>
    <property type="project" value="TreeGrafter"/>
</dbReference>
<feature type="domain" description="Flavodoxin" evidence="1">
    <location>
        <begin position="4"/>
        <end position="138"/>
    </location>
</feature>
<dbReference type="Gene3D" id="3.40.50.360">
    <property type="match status" value="1"/>
</dbReference>
<dbReference type="EMBL" id="LGTC01000001">
    <property type="protein sequence ID" value="KNY29322.1"/>
    <property type="molecule type" value="Genomic_DNA"/>
</dbReference>
<proteinExistence type="predicted"/>
<dbReference type="RefSeq" id="WP_036935744.1">
    <property type="nucleotide sequence ID" value="NZ_JQKC01000001.1"/>
</dbReference>
<dbReference type="PANTHER" id="PTHR38030:SF2">
    <property type="entry name" value="PROTOPORPHYRINOGEN IX DEHYDROGENASE [QUINONE]"/>
    <property type="match status" value="1"/>
</dbReference>
<organism evidence="2 3">
    <name type="scientific">Pseudobacteroides cellulosolvens ATCC 35603 = DSM 2933</name>
    <dbReference type="NCBI Taxonomy" id="398512"/>
    <lineage>
        <taxon>Bacteria</taxon>
        <taxon>Bacillati</taxon>
        <taxon>Bacillota</taxon>
        <taxon>Clostridia</taxon>
        <taxon>Eubacteriales</taxon>
        <taxon>Oscillospiraceae</taxon>
        <taxon>Pseudobacteroides</taxon>
    </lineage>
</organism>
<dbReference type="GO" id="GO:0070819">
    <property type="term" value="F:menaquinone-dependent protoporphyrinogen oxidase activity"/>
    <property type="evidence" value="ECO:0007669"/>
    <property type="project" value="TreeGrafter"/>
</dbReference>
<dbReference type="Pfam" id="PF12724">
    <property type="entry name" value="Flavodoxin_5"/>
    <property type="match status" value="1"/>
</dbReference>
<evidence type="ECO:0000313" key="3">
    <source>
        <dbReference type="Proteomes" id="UP000036923"/>
    </source>
</evidence>
<evidence type="ECO:0000259" key="1">
    <source>
        <dbReference type="Pfam" id="PF12724"/>
    </source>
</evidence>
<dbReference type="SUPFAM" id="SSF52218">
    <property type="entry name" value="Flavoproteins"/>
    <property type="match status" value="1"/>
</dbReference>
<sequence length="170" mass="18864">MSILIVYATKHGTTDKCASLLKEKLNGEVSLHNLKNSSKPDLSKYDTVIIGGSIYAGRIQKAVIELCTQNISLLKEKKLGLFICCMFMDSAEAQLKNAFPEELLNNATAKESFGGEMIFSDMNFFEKTLTKIVSKTLAKNDPKLSGIDSKKDVSMIMDDNIRRFAQLINS</sequence>
<dbReference type="InterPro" id="IPR029039">
    <property type="entry name" value="Flavoprotein-like_sf"/>
</dbReference>
<dbReference type="PANTHER" id="PTHR38030">
    <property type="entry name" value="PROTOPORPHYRINOGEN IX DEHYDROGENASE [MENAQUINONE]"/>
    <property type="match status" value="1"/>
</dbReference>
<evidence type="ECO:0000313" key="2">
    <source>
        <dbReference type="EMBL" id="KNY29322.1"/>
    </source>
</evidence>
<dbReference type="InterPro" id="IPR026816">
    <property type="entry name" value="Flavodoxin_dom"/>
</dbReference>
<name>A0A0L6JV70_9FIRM</name>
<protein>
    <submittedName>
        <fullName evidence="2">Flavodoxin domain containing protein</fullName>
    </submittedName>
</protein>
<dbReference type="Proteomes" id="UP000036923">
    <property type="component" value="Unassembled WGS sequence"/>
</dbReference>
<dbReference type="InterPro" id="IPR052200">
    <property type="entry name" value="Protoporphyrinogen_IX_DH"/>
</dbReference>
<dbReference type="STRING" id="398512.Bccel_4596"/>
<gene>
    <name evidence="2" type="ORF">Bccel_4596</name>
</gene>
<comment type="caution">
    <text evidence="2">The sequence shown here is derived from an EMBL/GenBank/DDBJ whole genome shotgun (WGS) entry which is preliminary data.</text>
</comment>